<reference evidence="4" key="1">
    <citation type="submission" date="2017-05" db="EMBL/GenBank/DDBJ databases">
        <authorList>
            <person name="Aguayo I.A."/>
            <person name="Haubrich L.A."/>
            <person name="Lawand A."/>
            <person name="Nayek S."/>
            <person name="Syed N."/>
            <person name="Wagner P.E."/>
            <person name="Donegan-Quick R."/>
            <person name="Kim T."/>
            <person name="Visi D.K."/>
            <person name="Allen M.S."/>
            <person name="Hughes L.E."/>
            <person name="Stoner T.H."/>
            <person name="Garlena R.A."/>
            <person name="Russell D.A."/>
            <person name="Pope W.H."/>
            <person name="Jacobs-Sera D."/>
            <person name="Hatfull G.F."/>
        </authorList>
    </citation>
    <scope>NUCLEOTIDE SEQUENCE [LARGE SCALE GENOMIC DNA]</scope>
</reference>
<dbReference type="KEGG" id="vg:65071729"/>
<dbReference type="RefSeq" id="YP_010082723.1">
    <property type="nucleotide sequence ID" value="NC_055034.1"/>
</dbReference>
<evidence type="ECO:0008006" key="5">
    <source>
        <dbReference type="Google" id="ProtNLM"/>
    </source>
</evidence>
<dbReference type="GeneID" id="65071729"/>
<evidence type="ECO:0000313" key="3">
    <source>
        <dbReference type="EMBL" id="ASR84108.1"/>
    </source>
</evidence>
<organism evidence="3 4">
    <name type="scientific">Arthrobacter phage Wheelbite</name>
    <dbReference type="NCBI Taxonomy" id="2015873"/>
    <lineage>
        <taxon>Viruses</taxon>
        <taxon>Duplodnaviria</taxon>
        <taxon>Heunggongvirae</taxon>
        <taxon>Uroviricota</taxon>
        <taxon>Caudoviricetes</taxon>
        <taxon>Laroyevirus</taxon>
        <taxon>Laroyevirus wheelbite</taxon>
    </lineage>
</organism>
<proteinExistence type="predicted"/>
<sequence>MTQHPIPAANHTTLNEAPARKKSRKLPLIITGVAVVGLMLGSCGVMAGPKDGASPAPAVTQTVTAEAAPAATTAPTTDPFDKIKSMGGSDIMSEAYLKTVREQHPQTVTWTDEKLLEAPKAICARVEAGETPGKVLMSMLDISGTAAAEEQNKLNGAYLAGAAFICPDVMKNANTTP</sequence>
<evidence type="ECO:0000256" key="1">
    <source>
        <dbReference type="SAM" id="MobiDB-lite"/>
    </source>
</evidence>
<dbReference type="Proteomes" id="UP000225544">
    <property type="component" value="Segment"/>
</dbReference>
<keyword evidence="2" id="KW-0812">Transmembrane</keyword>
<accession>A0A222ZI21</accession>
<feature type="region of interest" description="Disordered" evidence="1">
    <location>
        <begin position="1"/>
        <end position="21"/>
    </location>
</feature>
<keyword evidence="4" id="KW-1185">Reference proteome</keyword>
<evidence type="ECO:0000256" key="2">
    <source>
        <dbReference type="SAM" id="Phobius"/>
    </source>
</evidence>
<name>A0A222ZI21_9CAUD</name>
<gene>
    <name evidence="3" type="primary">15</name>
    <name evidence="3" type="ORF">SEA_WHEELBITE_15</name>
</gene>
<feature type="transmembrane region" description="Helical" evidence="2">
    <location>
        <begin position="26"/>
        <end position="47"/>
    </location>
</feature>
<evidence type="ECO:0000313" key="4">
    <source>
        <dbReference type="Proteomes" id="UP000225544"/>
    </source>
</evidence>
<dbReference type="EMBL" id="MF140434">
    <property type="protein sequence ID" value="ASR84108.1"/>
    <property type="molecule type" value="Genomic_DNA"/>
</dbReference>
<protein>
    <recommendedName>
        <fullName evidence="5">DUF732 domain-containing protein</fullName>
    </recommendedName>
</protein>
<keyword evidence="2" id="KW-0472">Membrane</keyword>
<keyword evidence="2" id="KW-1133">Transmembrane helix</keyword>